<dbReference type="AlphaFoldDB" id="A0A1T0C6C6"/>
<gene>
    <name evidence="2" type="ORF">B0686_06255</name>
    <name evidence="3" type="ORF">CYK18_05325</name>
</gene>
<evidence type="ECO:0000313" key="4">
    <source>
        <dbReference type="Proteomes" id="UP000190652"/>
    </source>
</evidence>
<feature type="transmembrane region" description="Helical" evidence="1">
    <location>
        <begin position="14"/>
        <end position="37"/>
    </location>
</feature>
<dbReference type="Proteomes" id="UP000190652">
    <property type="component" value="Unassembled WGS sequence"/>
</dbReference>
<dbReference type="EMBL" id="MUYO01000002">
    <property type="protein sequence ID" value="OOS17926.1"/>
    <property type="molecule type" value="Genomic_DNA"/>
</dbReference>
<feature type="transmembrane region" description="Helical" evidence="1">
    <location>
        <begin position="97"/>
        <end position="121"/>
    </location>
</feature>
<sequence length="242" mass="27716">MLMLELTKLRRRKILYMIPFVAILLFLLEFMIGHQIYQGHSYGSVNGWYVENGFFFLNYYFLLPFASMILVDLIRIEQVSKTISNLRLIPVDLKQLLQAKFMLALLINLLVSEIAFLTMLALELMDGDFAFSSLAMLSWGLVYGAIAFAYTLSAGIIVLFLGKYRKELILALPLAFLLSFAGLFALTTVVGRYYLANLLLIIMEDFTVLTVFVYAIWLVTLVACLLYLLADKRMMNIIFAYK</sequence>
<feature type="transmembrane region" description="Helical" evidence="1">
    <location>
        <begin position="141"/>
        <end position="161"/>
    </location>
</feature>
<protein>
    <submittedName>
        <fullName evidence="2">Lantibiotic ABC transporter</fullName>
    </submittedName>
</protein>
<keyword evidence="1" id="KW-0812">Transmembrane</keyword>
<comment type="caution">
    <text evidence="2">The sequence shown here is derived from an EMBL/GenBank/DDBJ whole genome shotgun (WGS) entry which is preliminary data.</text>
</comment>
<accession>A0A1T0C6C6</accession>
<dbReference type="EMBL" id="PKIE01000002">
    <property type="protein sequence ID" value="PLA60529.1"/>
    <property type="molecule type" value="Genomic_DNA"/>
</dbReference>
<name>A0A1T0C6C6_STRMT</name>
<dbReference type="Pfam" id="PF12730">
    <property type="entry name" value="ABC2_membrane_4"/>
    <property type="match status" value="1"/>
</dbReference>
<evidence type="ECO:0000256" key="1">
    <source>
        <dbReference type="SAM" id="Phobius"/>
    </source>
</evidence>
<feature type="transmembrane region" description="Helical" evidence="1">
    <location>
        <begin position="168"/>
        <end position="194"/>
    </location>
</feature>
<feature type="transmembrane region" description="Helical" evidence="1">
    <location>
        <begin position="206"/>
        <end position="229"/>
    </location>
</feature>
<dbReference type="Proteomes" id="UP000234971">
    <property type="component" value="Unassembled WGS sequence"/>
</dbReference>
<keyword evidence="1" id="KW-0472">Membrane</keyword>
<proteinExistence type="predicted"/>
<evidence type="ECO:0000313" key="5">
    <source>
        <dbReference type="Proteomes" id="UP000234971"/>
    </source>
</evidence>
<dbReference type="RefSeq" id="WP_078352628.1">
    <property type="nucleotide sequence ID" value="NZ_MUYO01000002.1"/>
</dbReference>
<keyword evidence="1" id="KW-1133">Transmembrane helix</keyword>
<feature type="transmembrane region" description="Helical" evidence="1">
    <location>
        <begin position="57"/>
        <end position="76"/>
    </location>
</feature>
<evidence type="ECO:0000313" key="2">
    <source>
        <dbReference type="EMBL" id="OOS17926.1"/>
    </source>
</evidence>
<organism evidence="2 4">
    <name type="scientific">Streptococcus mitis</name>
    <dbReference type="NCBI Taxonomy" id="28037"/>
    <lineage>
        <taxon>Bacteria</taxon>
        <taxon>Bacillati</taxon>
        <taxon>Bacillota</taxon>
        <taxon>Bacilli</taxon>
        <taxon>Lactobacillales</taxon>
        <taxon>Streptococcaceae</taxon>
        <taxon>Streptococcus</taxon>
        <taxon>Streptococcus mitis group</taxon>
    </lineage>
</organism>
<reference evidence="3 5" key="2">
    <citation type="submission" date="2017-12" db="EMBL/GenBank/DDBJ databases">
        <title>Phylogenetic diversity of female urinary microbiome.</title>
        <authorList>
            <person name="Thomas-White K."/>
            <person name="Wolfe A.J."/>
        </authorList>
    </citation>
    <scope>NUCLEOTIDE SEQUENCE [LARGE SCALE GENOMIC DNA]</scope>
    <source>
        <strain evidence="3 5">UMB1341</strain>
    </source>
</reference>
<reference evidence="2 4" key="1">
    <citation type="submission" date="2017-02" db="EMBL/GenBank/DDBJ databases">
        <title>Draft genome sequence of Streptococcus mitis CCUG 63687.</title>
        <authorList>
            <person name="Salva-Serra F."/>
            <person name="Engstrom-Jakobsson H."/>
            <person name="Thorell K."/>
            <person name="Jaen-Luchoro D."/>
            <person name="Gonzales-Siles L."/>
            <person name="Karlsson R."/>
            <person name="Yazdan S."/>
            <person name="Boulund F."/>
            <person name="Johnning A."/>
            <person name="Engstrand L."/>
            <person name="Kristiansson E."/>
            <person name="Moore E."/>
        </authorList>
    </citation>
    <scope>NUCLEOTIDE SEQUENCE [LARGE SCALE GENOMIC DNA]</scope>
    <source>
        <strain evidence="2 4">CCUG 63687</strain>
    </source>
</reference>
<evidence type="ECO:0000313" key="3">
    <source>
        <dbReference type="EMBL" id="PLA60529.1"/>
    </source>
</evidence>